<dbReference type="PANTHER" id="PTHR43537">
    <property type="entry name" value="TRANSCRIPTIONAL REGULATOR, GNTR FAMILY"/>
    <property type="match status" value="1"/>
</dbReference>
<dbReference type="GO" id="GO:0003677">
    <property type="term" value="F:DNA binding"/>
    <property type="evidence" value="ECO:0007669"/>
    <property type="project" value="UniProtKB-KW"/>
</dbReference>
<name>A0A031K413_9SPHN</name>
<organism evidence="5 6">
    <name type="scientific">Novosphingobium resinovorum</name>
    <dbReference type="NCBI Taxonomy" id="158500"/>
    <lineage>
        <taxon>Bacteria</taxon>
        <taxon>Pseudomonadati</taxon>
        <taxon>Pseudomonadota</taxon>
        <taxon>Alphaproteobacteria</taxon>
        <taxon>Sphingomonadales</taxon>
        <taxon>Sphingomonadaceae</taxon>
        <taxon>Novosphingobium</taxon>
    </lineage>
</organism>
<dbReference type="Gene3D" id="1.10.10.10">
    <property type="entry name" value="Winged helix-like DNA-binding domain superfamily/Winged helix DNA-binding domain"/>
    <property type="match status" value="1"/>
</dbReference>
<dbReference type="Proteomes" id="UP000024329">
    <property type="component" value="Unassembled WGS sequence"/>
</dbReference>
<comment type="caution">
    <text evidence="5">The sequence shown here is derived from an EMBL/GenBank/DDBJ whole genome shotgun (WGS) entry which is preliminary data.</text>
</comment>
<evidence type="ECO:0000256" key="2">
    <source>
        <dbReference type="ARBA" id="ARBA00023125"/>
    </source>
</evidence>
<sequence length="202" mass="22175">MSPAHVVEPTYEAIKRRLMTGVWPAGARLESARLADALGVSVTPVRDSLYRLTGEHMVDFTHGEGFHVHRLTETELRDLLELNLILLLAALATRRGGIVDRASPAAEETDRIGALFLGVASRSGNAELAAAIASLNDRLHLTRRLDRHLFADAEAEGAAIEAALFEAGPPAIARNLILRYHERRAQEAASYVRMLAERRADR</sequence>
<proteinExistence type="predicted"/>
<reference evidence="5 6" key="1">
    <citation type="submission" date="2014-03" db="EMBL/GenBank/DDBJ databases">
        <title>Whole genome sequence of Novosphingobium resinovorum KF1.</title>
        <authorList>
            <person name="Gan H.M."/>
            <person name="Gan H.Y."/>
            <person name="Chew T.H."/>
            <person name="Savka M.A."/>
        </authorList>
    </citation>
    <scope>NUCLEOTIDE SEQUENCE [LARGE SCALE GENOMIC DNA]</scope>
    <source>
        <strain evidence="5 6">KF1</strain>
    </source>
</reference>
<dbReference type="eggNOG" id="COG1802">
    <property type="taxonomic scope" value="Bacteria"/>
</dbReference>
<evidence type="ECO:0000256" key="1">
    <source>
        <dbReference type="ARBA" id="ARBA00023015"/>
    </source>
</evidence>
<evidence type="ECO:0000313" key="5">
    <source>
        <dbReference type="EMBL" id="EZP83990.1"/>
    </source>
</evidence>
<dbReference type="PROSITE" id="PS50949">
    <property type="entry name" value="HTH_GNTR"/>
    <property type="match status" value="1"/>
</dbReference>
<dbReference type="AlphaFoldDB" id="A0A031K413"/>
<accession>A0A031K413</accession>
<keyword evidence="1" id="KW-0805">Transcription regulation</keyword>
<dbReference type="PATRIC" id="fig|158500.4.peg.1216"/>
<protein>
    <submittedName>
        <fullName evidence="5">Transcriptional regulator, GntR family</fullName>
    </submittedName>
</protein>
<dbReference type="InterPro" id="IPR036388">
    <property type="entry name" value="WH-like_DNA-bd_sf"/>
</dbReference>
<evidence type="ECO:0000313" key="6">
    <source>
        <dbReference type="Proteomes" id="UP000024329"/>
    </source>
</evidence>
<keyword evidence="2" id="KW-0238">DNA-binding</keyword>
<feature type="domain" description="HTH gntR-type" evidence="4">
    <location>
        <begin position="4"/>
        <end position="71"/>
    </location>
</feature>
<gene>
    <name evidence="5" type="ORF">BV97_01183</name>
</gene>
<dbReference type="EMBL" id="JFYZ01000002">
    <property type="protein sequence ID" value="EZP83990.1"/>
    <property type="molecule type" value="Genomic_DNA"/>
</dbReference>
<dbReference type="SUPFAM" id="SSF46785">
    <property type="entry name" value="Winged helix' DNA-binding domain"/>
    <property type="match status" value="1"/>
</dbReference>
<dbReference type="InterPro" id="IPR036390">
    <property type="entry name" value="WH_DNA-bd_sf"/>
</dbReference>
<evidence type="ECO:0000259" key="4">
    <source>
        <dbReference type="PROSITE" id="PS50949"/>
    </source>
</evidence>
<dbReference type="PANTHER" id="PTHR43537:SF24">
    <property type="entry name" value="GLUCONATE OPERON TRANSCRIPTIONAL REPRESSOR"/>
    <property type="match status" value="1"/>
</dbReference>
<dbReference type="SMART" id="SM00345">
    <property type="entry name" value="HTH_GNTR"/>
    <property type="match status" value="1"/>
</dbReference>
<keyword evidence="3" id="KW-0804">Transcription</keyword>
<dbReference type="Pfam" id="PF00392">
    <property type="entry name" value="GntR"/>
    <property type="match status" value="1"/>
</dbReference>
<dbReference type="GO" id="GO:0003700">
    <property type="term" value="F:DNA-binding transcription factor activity"/>
    <property type="evidence" value="ECO:0007669"/>
    <property type="project" value="InterPro"/>
</dbReference>
<evidence type="ECO:0000256" key="3">
    <source>
        <dbReference type="ARBA" id="ARBA00023163"/>
    </source>
</evidence>
<dbReference type="InterPro" id="IPR000524">
    <property type="entry name" value="Tscrpt_reg_HTH_GntR"/>
</dbReference>